<sequence>HRASTRLGPGLEAGRTRRRVALRQPARHHGQCIVPPSWTDGRRTAPFCHFPHMYICVL</sequence>
<reference evidence="1 2" key="1">
    <citation type="journal article" date="2021" name="BMC Genomics">
        <title>Datura genome reveals duplications of psychoactive alkaloid biosynthetic genes and high mutation rate following tissue culture.</title>
        <authorList>
            <person name="Rajewski A."/>
            <person name="Carter-House D."/>
            <person name="Stajich J."/>
            <person name="Litt A."/>
        </authorList>
    </citation>
    <scope>NUCLEOTIDE SEQUENCE [LARGE SCALE GENOMIC DNA]</scope>
    <source>
        <strain evidence="1">AR-01</strain>
    </source>
</reference>
<evidence type="ECO:0000313" key="2">
    <source>
        <dbReference type="Proteomes" id="UP000823775"/>
    </source>
</evidence>
<organism evidence="1 2">
    <name type="scientific">Datura stramonium</name>
    <name type="common">Jimsonweed</name>
    <name type="synonym">Common thornapple</name>
    <dbReference type="NCBI Taxonomy" id="4076"/>
    <lineage>
        <taxon>Eukaryota</taxon>
        <taxon>Viridiplantae</taxon>
        <taxon>Streptophyta</taxon>
        <taxon>Embryophyta</taxon>
        <taxon>Tracheophyta</taxon>
        <taxon>Spermatophyta</taxon>
        <taxon>Magnoliopsida</taxon>
        <taxon>eudicotyledons</taxon>
        <taxon>Gunneridae</taxon>
        <taxon>Pentapetalae</taxon>
        <taxon>asterids</taxon>
        <taxon>lamiids</taxon>
        <taxon>Solanales</taxon>
        <taxon>Solanaceae</taxon>
        <taxon>Solanoideae</taxon>
        <taxon>Datureae</taxon>
        <taxon>Datura</taxon>
    </lineage>
</organism>
<evidence type="ECO:0000313" key="1">
    <source>
        <dbReference type="EMBL" id="MCD9644452.1"/>
    </source>
</evidence>
<accession>A0ABS8VDR0</accession>
<keyword evidence="2" id="KW-1185">Reference proteome</keyword>
<proteinExistence type="predicted"/>
<gene>
    <name evidence="1" type="ORF">HAX54_032666</name>
</gene>
<name>A0ABS8VDR0_DATST</name>
<feature type="non-terminal residue" evidence="1">
    <location>
        <position position="1"/>
    </location>
</feature>
<comment type="caution">
    <text evidence="1">The sequence shown here is derived from an EMBL/GenBank/DDBJ whole genome shotgun (WGS) entry which is preliminary data.</text>
</comment>
<feature type="non-terminal residue" evidence="1">
    <location>
        <position position="58"/>
    </location>
</feature>
<protein>
    <submittedName>
        <fullName evidence="1">Uncharacterized protein</fullName>
    </submittedName>
</protein>
<dbReference type="EMBL" id="JACEIK010004156">
    <property type="protein sequence ID" value="MCD9644452.1"/>
    <property type="molecule type" value="Genomic_DNA"/>
</dbReference>
<dbReference type="Proteomes" id="UP000823775">
    <property type="component" value="Unassembled WGS sequence"/>
</dbReference>